<dbReference type="GO" id="GO:0030247">
    <property type="term" value="F:polysaccharide binding"/>
    <property type="evidence" value="ECO:0007669"/>
    <property type="project" value="UniProtKB-UniRule"/>
</dbReference>
<dbReference type="Pfam" id="PF00553">
    <property type="entry name" value="CBM_2"/>
    <property type="match status" value="1"/>
</dbReference>
<dbReference type="RefSeq" id="WP_155338955.1">
    <property type="nucleotide sequence ID" value="NZ_BAAABN010000011.1"/>
</dbReference>
<dbReference type="InterPro" id="IPR008965">
    <property type="entry name" value="CBM2/CBM3_carb-bd_dom_sf"/>
</dbReference>
<evidence type="ECO:0000259" key="2">
    <source>
        <dbReference type="PROSITE" id="PS51173"/>
    </source>
</evidence>
<dbReference type="Gene3D" id="2.60.40.290">
    <property type="match status" value="1"/>
</dbReference>
<dbReference type="OrthoDB" id="3532673at2"/>
<dbReference type="GO" id="GO:0004553">
    <property type="term" value="F:hydrolase activity, hydrolyzing O-glycosyl compounds"/>
    <property type="evidence" value="ECO:0007669"/>
    <property type="project" value="InterPro"/>
</dbReference>
<gene>
    <name evidence="3" type="ORF">Acor_48120</name>
</gene>
<dbReference type="AlphaFoldDB" id="A0A5M3W209"/>
<organism evidence="3 4">
    <name type="scientific">Acrocarpospora corrugata</name>
    <dbReference type="NCBI Taxonomy" id="35763"/>
    <lineage>
        <taxon>Bacteria</taxon>
        <taxon>Bacillati</taxon>
        <taxon>Actinomycetota</taxon>
        <taxon>Actinomycetes</taxon>
        <taxon>Streptosporangiales</taxon>
        <taxon>Streptosporangiaceae</taxon>
        <taxon>Acrocarpospora</taxon>
    </lineage>
</organism>
<feature type="domain" description="CBM2" evidence="2">
    <location>
        <begin position="31"/>
        <end position="140"/>
    </location>
</feature>
<dbReference type="InterPro" id="IPR012291">
    <property type="entry name" value="CBM2_carb-bd_dom_sf"/>
</dbReference>
<evidence type="ECO:0000313" key="4">
    <source>
        <dbReference type="Proteomes" id="UP000334990"/>
    </source>
</evidence>
<dbReference type="Proteomes" id="UP000334990">
    <property type="component" value="Unassembled WGS sequence"/>
</dbReference>
<evidence type="ECO:0000313" key="3">
    <source>
        <dbReference type="EMBL" id="GES02746.1"/>
    </source>
</evidence>
<dbReference type="SMART" id="SM00637">
    <property type="entry name" value="CBD_II"/>
    <property type="match status" value="1"/>
</dbReference>
<dbReference type="InterPro" id="IPR001919">
    <property type="entry name" value="CBD2"/>
</dbReference>
<evidence type="ECO:0000256" key="1">
    <source>
        <dbReference type="SAM" id="SignalP"/>
    </source>
</evidence>
<dbReference type="GO" id="GO:0005975">
    <property type="term" value="P:carbohydrate metabolic process"/>
    <property type="evidence" value="ECO:0007669"/>
    <property type="project" value="InterPro"/>
</dbReference>
<keyword evidence="4" id="KW-1185">Reference proteome</keyword>
<keyword evidence="1" id="KW-0732">Signal</keyword>
<reference evidence="3 4" key="1">
    <citation type="submission" date="2019-10" db="EMBL/GenBank/DDBJ databases">
        <title>Whole genome shotgun sequence of Acrocarpospora corrugata NBRC 13972.</title>
        <authorList>
            <person name="Ichikawa N."/>
            <person name="Kimura A."/>
            <person name="Kitahashi Y."/>
            <person name="Komaki H."/>
            <person name="Oguchi A."/>
        </authorList>
    </citation>
    <scope>NUCLEOTIDE SEQUENCE [LARGE SCALE GENOMIC DNA]</scope>
    <source>
        <strain evidence="3 4">NBRC 13972</strain>
    </source>
</reference>
<sequence>MRSLKSTIARVAAVVLALPLFVGAATPAASANSAAYGCDVTWDTTDWTTGFVAAISISNTGTIPFTPWIFQFVFSGNQQLSTSWSGVWSQTPPSVQATNPTWFPAIIPGASYGLGFTANYTGVNANPTGVTLNGVPCVVTFL</sequence>
<name>A0A5M3W209_9ACTN</name>
<feature type="chain" id="PRO_5024313692" description="CBM2 domain-containing protein" evidence="1">
    <location>
        <begin position="25"/>
        <end position="142"/>
    </location>
</feature>
<comment type="caution">
    <text evidence="3">The sequence shown here is derived from an EMBL/GenBank/DDBJ whole genome shotgun (WGS) entry which is preliminary data.</text>
</comment>
<dbReference type="SUPFAM" id="SSF49384">
    <property type="entry name" value="Carbohydrate-binding domain"/>
    <property type="match status" value="1"/>
</dbReference>
<protein>
    <recommendedName>
        <fullName evidence="2">CBM2 domain-containing protein</fullName>
    </recommendedName>
</protein>
<dbReference type="EMBL" id="BLAD01000061">
    <property type="protein sequence ID" value="GES02746.1"/>
    <property type="molecule type" value="Genomic_DNA"/>
</dbReference>
<proteinExistence type="predicted"/>
<feature type="signal peptide" evidence="1">
    <location>
        <begin position="1"/>
        <end position="24"/>
    </location>
</feature>
<accession>A0A5M3W209</accession>
<dbReference type="PROSITE" id="PS51173">
    <property type="entry name" value="CBM2"/>
    <property type="match status" value="1"/>
</dbReference>